<name>A0A286GVN0_9BACT</name>
<dbReference type="Proteomes" id="UP000219452">
    <property type="component" value="Unassembled WGS sequence"/>
</dbReference>
<accession>A0A286GVN0</accession>
<keyword evidence="2" id="KW-1185">Reference proteome</keyword>
<dbReference type="Pfam" id="PF19666">
    <property type="entry name" value="DUF6169"/>
    <property type="match status" value="1"/>
</dbReference>
<protein>
    <submittedName>
        <fullName evidence="1">Uncharacterized protein</fullName>
    </submittedName>
</protein>
<sequence length="165" mass="19117">MKQKNRPELNLSSPLPYLLKDSDTGFIFETDLGLLYEISFTDDSGYLTESSFSSINPVFSFTITHLSGQIQPKDPRIEQTIISALYQTFESLPTAVVSYVCSLDNNQEIARNRLFHSWYLKTGKDYFVKLDHTIIDDRIYSSVIFRSDHPARDEIKNLFFTLFHK</sequence>
<dbReference type="OrthoDB" id="959038at2"/>
<proteinExistence type="predicted"/>
<gene>
    <name evidence="1" type="ORF">SAMN06269250_0061</name>
</gene>
<dbReference type="EMBL" id="OCNH01000010">
    <property type="protein sequence ID" value="SOD99585.1"/>
    <property type="molecule type" value="Genomic_DNA"/>
</dbReference>
<evidence type="ECO:0000313" key="2">
    <source>
        <dbReference type="Proteomes" id="UP000219452"/>
    </source>
</evidence>
<dbReference type="AlphaFoldDB" id="A0A286GVN0"/>
<dbReference type="InterPro" id="IPR046167">
    <property type="entry name" value="DUF6169"/>
</dbReference>
<evidence type="ECO:0000313" key="1">
    <source>
        <dbReference type="EMBL" id="SOD99585.1"/>
    </source>
</evidence>
<dbReference type="RefSeq" id="WP_097131987.1">
    <property type="nucleotide sequence ID" value="NZ_OCNH01000010.1"/>
</dbReference>
<reference evidence="2" key="1">
    <citation type="submission" date="2017-09" db="EMBL/GenBank/DDBJ databases">
        <authorList>
            <person name="Varghese N."/>
            <person name="Submissions S."/>
        </authorList>
    </citation>
    <scope>NUCLEOTIDE SEQUENCE [LARGE SCALE GENOMIC DNA]</scope>
    <source>
        <strain evidence="2">DSM 29961</strain>
    </source>
</reference>
<organism evidence="1 2">
    <name type="scientific">Spirosoma fluviale</name>
    <dbReference type="NCBI Taxonomy" id="1597977"/>
    <lineage>
        <taxon>Bacteria</taxon>
        <taxon>Pseudomonadati</taxon>
        <taxon>Bacteroidota</taxon>
        <taxon>Cytophagia</taxon>
        <taxon>Cytophagales</taxon>
        <taxon>Cytophagaceae</taxon>
        <taxon>Spirosoma</taxon>
    </lineage>
</organism>